<dbReference type="OrthoDB" id="7424049at2759"/>
<keyword evidence="9" id="KW-0186">Copper</keyword>
<evidence type="ECO:0000256" key="9">
    <source>
        <dbReference type="ARBA" id="ARBA00023008"/>
    </source>
</evidence>
<evidence type="ECO:0000256" key="4">
    <source>
        <dbReference type="ARBA" id="ARBA00012682"/>
    </source>
</evidence>
<dbReference type="CDD" id="cd00305">
    <property type="entry name" value="Cu-Zn_Superoxide_Dismutase"/>
    <property type="match status" value="1"/>
</dbReference>
<feature type="signal peptide" evidence="12">
    <location>
        <begin position="1"/>
        <end position="21"/>
    </location>
</feature>
<comment type="catalytic activity">
    <reaction evidence="11">
        <text>2 superoxide + 2 H(+) = H2O2 + O2</text>
        <dbReference type="Rhea" id="RHEA:20696"/>
        <dbReference type="ChEBI" id="CHEBI:15378"/>
        <dbReference type="ChEBI" id="CHEBI:15379"/>
        <dbReference type="ChEBI" id="CHEBI:16240"/>
        <dbReference type="ChEBI" id="CHEBI:18421"/>
        <dbReference type="EC" id="1.15.1.1"/>
    </reaction>
</comment>
<keyword evidence="12" id="KW-0732">Signal</keyword>
<evidence type="ECO:0000256" key="6">
    <source>
        <dbReference type="ARBA" id="ARBA00022833"/>
    </source>
</evidence>
<evidence type="ECO:0000256" key="2">
    <source>
        <dbReference type="ARBA" id="ARBA00001947"/>
    </source>
</evidence>
<dbReference type="AlphaFoldDB" id="A0A8S1B1J1"/>
<evidence type="ECO:0000256" key="5">
    <source>
        <dbReference type="ARBA" id="ARBA00022723"/>
    </source>
</evidence>
<dbReference type="InterPro" id="IPR001424">
    <property type="entry name" value="SOD_Cu_Zn_dom"/>
</dbReference>
<feature type="domain" description="Superoxide dismutase copper/zinc binding" evidence="13">
    <location>
        <begin position="118"/>
        <end position="251"/>
    </location>
</feature>
<proteinExistence type="inferred from homology"/>
<dbReference type="EMBL" id="CADEBD010000364">
    <property type="protein sequence ID" value="CAB3251992.1"/>
    <property type="molecule type" value="Genomic_DNA"/>
</dbReference>
<evidence type="ECO:0000256" key="8">
    <source>
        <dbReference type="ARBA" id="ARBA00023002"/>
    </source>
</evidence>
<feature type="chain" id="PRO_5035716122" description="superoxide dismutase" evidence="12">
    <location>
        <begin position="22"/>
        <end position="255"/>
    </location>
</feature>
<dbReference type="Proteomes" id="UP000494256">
    <property type="component" value="Unassembled WGS sequence"/>
</dbReference>
<keyword evidence="8" id="KW-0560">Oxidoreductase</keyword>
<dbReference type="InterPro" id="IPR036423">
    <property type="entry name" value="SOD-like_Cu/Zn_dom_sf"/>
</dbReference>
<dbReference type="InterPro" id="IPR024134">
    <property type="entry name" value="SOD_Cu/Zn_/chaperone"/>
</dbReference>
<protein>
    <recommendedName>
        <fullName evidence="4">superoxide dismutase</fullName>
        <ecNumber evidence="4">1.15.1.1</ecNumber>
    </recommendedName>
</protein>
<comment type="caution">
    <text evidence="14">The sequence shown here is derived from an EMBL/GenBank/DDBJ whole genome shotgun (WGS) entry which is preliminary data.</text>
</comment>
<organism evidence="14 15">
    <name type="scientific">Arctia plantaginis</name>
    <name type="common">Wood tiger moth</name>
    <name type="synonym">Phalaena plantaginis</name>
    <dbReference type="NCBI Taxonomy" id="874455"/>
    <lineage>
        <taxon>Eukaryota</taxon>
        <taxon>Metazoa</taxon>
        <taxon>Ecdysozoa</taxon>
        <taxon>Arthropoda</taxon>
        <taxon>Hexapoda</taxon>
        <taxon>Insecta</taxon>
        <taxon>Pterygota</taxon>
        <taxon>Neoptera</taxon>
        <taxon>Endopterygota</taxon>
        <taxon>Lepidoptera</taxon>
        <taxon>Glossata</taxon>
        <taxon>Ditrysia</taxon>
        <taxon>Noctuoidea</taxon>
        <taxon>Erebidae</taxon>
        <taxon>Arctiinae</taxon>
        <taxon>Arctia</taxon>
    </lineage>
</organism>
<evidence type="ECO:0000256" key="1">
    <source>
        <dbReference type="ARBA" id="ARBA00001935"/>
    </source>
</evidence>
<evidence type="ECO:0000256" key="11">
    <source>
        <dbReference type="ARBA" id="ARBA00049204"/>
    </source>
</evidence>
<keyword evidence="5" id="KW-0479">Metal-binding</keyword>
<evidence type="ECO:0000259" key="13">
    <source>
        <dbReference type="Pfam" id="PF00080"/>
    </source>
</evidence>
<name>A0A8S1B1J1_ARCPL</name>
<dbReference type="EC" id="1.15.1.1" evidence="4"/>
<evidence type="ECO:0000256" key="3">
    <source>
        <dbReference type="ARBA" id="ARBA00010457"/>
    </source>
</evidence>
<keyword evidence="6" id="KW-0862">Zinc</keyword>
<reference evidence="14 15" key="1">
    <citation type="submission" date="2020-04" db="EMBL/GenBank/DDBJ databases">
        <authorList>
            <person name="Wallbank WR R."/>
            <person name="Pardo Diaz C."/>
            <person name="Kozak K."/>
            <person name="Martin S."/>
            <person name="Jiggins C."/>
            <person name="Moest M."/>
            <person name="Warren A I."/>
            <person name="Byers J.R.P. K."/>
            <person name="Montejo-Kovacevich G."/>
            <person name="Yen C E."/>
        </authorList>
    </citation>
    <scope>NUCLEOTIDE SEQUENCE [LARGE SCALE GENOMIC DNA]</scope>
</reference>
<comment type="cofactor">
    <cofactor evidence="1">
        <name>Cu cation</name>
        <dbReference type="ChEBI" id="CHEBI:23378"/>
    </cofactor>
</comment>
<sequence length="255" mass="27436">MNLRLHIFFGQFLWLVAVLNGKSIQGIPGFGRNLLIKTLPEIPDYQSSVYEVFMEPYLYDYGQHQALPIGNRAEKLIEYLPGTILPFGGGLQSAHPQATIPGLRAVVHLQPDEESGVVGDLVFTQLMPNGPVTIEGNVTGLTPGLHGIHVHQAGDIKENCKDIGEHFIAFYGRHGGPRDPVRHVGDLGNIKAEEGTLVVKIVDHLISLTGPRSIVGRSLGISKGEDDYGRASTEESGLTGTSGPTIACGIIGYLN</sequence>
<evidence type="ECO:0000313" key="15">
    <source>
        <dbReference type="Proteomes" id="UP000494256"/>
    </source>
</evidence>
<keyword evidence="10" id="KW-1015">Disulfide bond</keyword>
<dbReference type="PRINTS" id="PR00068">
    <property type="entry name" value="CUZNDISMTASE"/>
</dbReference>
<dbReference type="FunFam" id="2.60.40.200:FF:000013">
    <property type="entry name" value="Superoxide dismutase [Cu-Zn]"/>
    <property type="match status" value="1"/>
</dbReference>
<comment type="cofactor">
    <cofactor evidence="2">
        <name>Zn(2+)</name>
        <dbReference type="ChEBI" id="CHEBI:29105"/>
    </cofactor>
</comment>
<dbReference type="GO" id="GO:0005507">
    <property type="term" value="F:copper ion binding"/>
    <property type="evidence" value="ECO:0007669"/>
    <property type="project" value="InterPro"/>
</dbReference>
<evidence type="ECO:0000256" key="10">
    <source>
        <dbReference type="ARBA" id="ARBA00023157"/>
    </source>
</evidence>
<keyword evidence="7" id="KW-0049">Antioxidant</keyword>
<dbReference type="SUPFAM" id="SSF49329">
    <property type="entry name" value="Cu,Zn superoxide dismutase-like"/>
    <property type="match status" value="1"/>
</dbReference>
<evidence type="ECO:0000313" key="14">
    <source>
        <dbReference type="EMBL" id="CAB3251992.1"/>
    </source>
</evidence>
<dbReference type="GO" id="GO:0004784">
    <property type="term" value="F:superoxide dismutase activity"/>
    <property type="evidence" value="ECO:0007669"/>
    <property type="project" value="UniProtKB-EC"/>
</dbReference>
<dbReference type="Gene3D" id="2.60.40.200">
    <property type="entry name" value="Superoxide dismutase, copper/zinc binding domain"/>
    <property type="match status" value="1"/>
</dbReference>
<evidence type="ECO:0000256" key="12">
    <source>
        <dbReference type="SAM" id="SignalP"/>
    </source>
</evidence>
<accession>A0A8S1B1J1</accession>
<gene>
    <name evidence="14" type="ORF">APLA_LOCUS13845</name>
</gene>
<dbReference type="PANTHER" id="PTHR10003">
    <property type="entry name" value="SUPEROXIDE DISMUTASE CU-ZN -RELATED"/>
    <property type="match status" value="1"/>
</dbReference>
<evidence type="ECO:0000256" key="7">
    <source>
        <dbReference type="ARBA" id="ARBA00022862"/>
    </source>
</evidence>
<comment type="similarity">
    <text evidence="3">Belongs to the Cu-Zn superoxide dismutase family.</text>
</comment>
<dbReference type="Pfam" id="PF00080">
    <property type="entry name" value="Sod_Cu"/>
    <property type="match status" value="1"/>
</dbReference>